<proteinExistence type="predicted"/>
<feature type="region of interest" description="Disordered" evidence="1">
    <location>
        <begin position="113"/>
        <end position="133"/>
    </location>
</feature>
<dbReference type="EMBL" id="CP023692">
    <property type="protein sequence ID" value="QEV49493.1"/>
    <property type="molecule type" value="Genomic_DNA"/>
</dbReference>
<dbReference type="Proteomes" id="UP000325563">
    <property type="component" value="Chromosome"/>
</dbReference>
<dbReference type="KEGG" id="svn:CP980_34690"/>
<dbReference type="RefSeq" id="WP_150530014.1">
    <property type="nucleotide sequence ID" value="NZ_BNBW01000006.1"/>
</dbReference>
<evidence type="ECO:0000256" key="1">
    <source>
        <dbReference type="SAM" id="MobiDB-lite"/>
    </source>
</evidence>
<dbReference type="AlphaFoldDB" id="A0A5J6JHF8"/>
<gene>
    <name evidence="2" type="ORF">CP980_34690</name>
</gene>
<sequence>MNTRLPSTEPRTQPSTEQQRLSAIYLNDHLAGAGSGVSLIPRMARAHRNRPAARTPAVLAAEIAEDRESPRELMTALGVTEQWPRVAVGRLAQKAGLRVRAARRTFTTTTTVGALGSSARSRRSLQERAGWAS</sequence>
<evidence type="ECO:0000313" key="2">
    <source>
        <dbReference type="EMBL" id="QEV49493.1"/>
    </source>
</evidence>
<evidence type="ECO:0000313" key="3">
    <source>
        <dbReference type="Proteomes" id="UP000325563"/>
    </source>
</evidence>
<name>A0A5J6JHF8_STRVI</name>
<keyword evidence="3" id="KW-1185">Reference proteome</keyword>
<organism evidence="2 3">
    <name type="scientific">Streptomyces vinaceus</name>
    <dbReference type="NCBI Taxonomy" id="1960"/>
    <lineage>
        <taxon>Bacteria</taxon>
        <taxon>Bacillati</taxon>
        <taxon>Actinomycetota</taxon>
        <taxon>Actinomycetes</taxon>
        <taxon>Kitasatosporales</taxon>
        <taxon>Streptomycetaceae</taxon>
        <taxon>Streptomyces</taxon>
    </lineage>
</organism>
<reference evidence="2 3" key="1">
    <citation type="submission" date="2017-09" db="EMBL/GenBank/DDBJ databases">
        <authorList>
            <person name="Lee N."/>
            <person name="Cho B.-K."/>
        </authorList>
    </citation>
    <scope>NUCLEOTIDE SEQUENCE [LARGE SCALE GENOMIC DNA]</scope>
    <source>
        <strain evidence="2 3">ATCC 27476</strain>
    </source>
</reference>
<accession>A0A5J6JHF8</accession>
<dbReference type="GeneID" id="95615656"/>
<protein>
    <submittedName>
        <fullName evidence="2">Uncharacterized protein</fullName>
    </submittedName>
</protein>